<keyword evidence="1" id="KW-0285">Flavoprotein</keyword>
<dbReference type="PANTHER" id="PTHR11632:SF53">
    <property type="entry name" value="SUCCINATE DEHYDROGENASE FLAVOPROTEIN SUBUNIT"/>
    <property type="match status" value="1"/>
</dbReference>
<feature type="active site" description="Proton acceptor" evidence="3">
    <location>
        <position position="281"/>
    </location>
</feature>
<dbReference type="InterPro" id="IPR037099">
    <property type="entry name" value="Fum_R/Succ_DH_flav-like_C_sf"/>
</dbReference>
<feature type="region of interest" description="Disordered" evidence="4">
    <location>
        <begin position="479"/>
        <end position="498"/>
    </location>
</feature>
<dbReference type="STRING" id="246199.CUS_5867"/>
<dbReference type="SUPFAM" id="SSF56425">
    <property type="entry name" value="Succinate dehydrogenase/fumarate reductase flavoprotein, catalytic domain"/>
    <property type="match status" value="1"/>
</dbReference>
<evidence type="ECO:0000259" key="6">
    <source>
        <dbReference type="Pfam" id="PF02910"/>
    </source>
</evidence>
<evidence type="ECO:0000256" key="2">
    <source>
        <dbReference type="ARBA" id="ARBA00023002"/>
    </source>
</evidence>
<evidence type="ECO:0000256" key="1">
    <source>
        <dbReference type="ARBA" id="ARBA00022630"/>
    </source>
</evidence>
<accession>E9SCF4</accession>
<dbReference type="InterPro" id="IPR027477">
    <property type="entry name" value="Succ_DH/fumarate_Rdtase_cat_sf"/>
</dbReference>
<dbReference type="RefSeq" id="WP_002849659.1">
    <property type="nucleotide sequence ID" value="NZ_ADKM02000080.1"/>
</dbReference>
<dbReference type="PRINTS" id="PR00368">
    <property type="entry name" value="FADPNR"/>
</dbReference>
<evidence type="ECO:0000313" key="7">
    <source>
        <dbReference type="EMBL" id="EGC03005.1"/>
    </source>
</evidence>
<evidence type="ECO:0000256" key="3">
    <source>
        <dbReference type="PIRSR" id="PIRSR630664-50"/>
    </source>
</evidence>
<dbReference type="AlphaFoldDB" id="E9SCF4"/>
<dbReference type="Gene3D" id="1.20.58.100">
    <property type="entry name" value="Fumarate reductase/succinate dehydrogenase flavoprotein-like, C-terminal domain"/>
    <property type="match status" value="1"/>
</dbReference>
<dbReference type="GO" id="GO:0005886">
    <property type="term" value="C:plasma membrane"/>
    <property type="evidence" value="ECO:0007669"/>
    <property type="project" value="TreeGrafter"/>
</dbReference>
<dbReference type="Proteomes" id="UP000004259">
    <property type="component" value="Unassembled WGS sequence"/>
</dbReference>
<dbReference type="GO" id="GO:0000104">
    <property type="term" value="F:succinate dehydrogenase activity"/>
    <property type="evidence" value="ECO:0007669"/>
    <property type="project" value="TreeGrafter"/>
</dbReference>
<evidence type="ECO:0000313" key="8">
    <source>
        <dbReference type="Proteomes" id="UP000004259"/>
    </source>
</evidence>
<dbReference type="PANTHER" id="PTHR11632">
    <property type="entry name" value="SUCCINATE DEHYDROGENASE 2 FLAVOPROTEIN SUBUNIT"/>
    <property type="match status" value="1"/>
</dbReference>
<organism evidence="7 8">
    <name type="scientific">Ruminococcus albus 8</name>
    <dbReference type="NCBI Taxonomy" id="246199"/>
    <lineage>
        <taxon>Bacteria</taxon>
        <taxon>Bacillati</taxon>
        <taxon>Bacillota</taxon>
        <taxon>Clostridia</taxon>
        <taxon>Eubacteriales</taxon>
        <taxon>Oscillospiraceae</taxon>
        <taxon>Ruminococcus</taxon>
    </lineage>
</organism>
<dbReference type="InterPro" id="IPR030664">
    <property type="entry name" value="SdhA/FrdA/AprA"/>
</dbReference>
<dbReference type="GO" id="GO:0009061">
    <property type="term" value="P:anaerobic respiration"/>
    <property type="evidence" value="ECO:0007669"/>
    <property type="project" value="TreeGrafter"/>
</dbReference>
<evidence type="ECO:0000256" key="4">
    <source>
        <dbReference type="SAM" id="MobiDB-lite"/>
    </source>
</evidence>
<dbReference type="InterPro" id="IPR015939">
    <property type="entry name" value="Fum_Rdtase/Succ_DH_flav-like_C"/>
</dbReference>
<dbReference type="eggNOG" id="COG1053">
    <property type="taxonomic scope" value="Bacteria"/>
</dbReference>
<keyword evidence="2" id="KW-0560">Oxidoreductase</keyword>
<sequence>MEKTIIIGAGLSGLTAAITLARGGRHCLLVSLQASERAQSVLAEGGINAALDVMGEGDSPQYHFEDTMKGGVYLADENAVRRLTKGAPEVVRWLAGLGVPFNMAEGHLVQRNFGGQKKKRTAYAKSSTGKMIMSALIDEARKYEASGLIERFPHHEFIEAVIEDGVCKGAVVRDCYTDKSAVMRGKVIMCCGGMAGLFPNMTTGTTQNSGYAAAKLFEQGVIFGNTEMLQYHPTTIGIPDKRCLVTEAARGEGGRLYIERNGEKWYFMEEKYPELKNLMPRDVVSREMYFVRRREDCGDTVYLDMTGLSAEIWQKRLPDLRAEIIHYLAIDPAEKPVPVHEGIHYFMGGIYTDINHRTNISGLYAAGECTCQYHGANRLGGNSMLGAVFGGKTAAEDILARGENGNSGETEFSGECHADEPSEAVRKELGEILYSGLGIVRSEAGIDSAIARLDALEKREGIYPRTRLGRSMLMSAKARKESRGAHYREDHPDKDESLRAPTLSWCEDGEVRVRI</sequence>
<dbReference type="EMBL" id="ADKM02000080">
    <property type="protein sequence ID" value="EGC03005.1"/>
    <property type="molecule type" value="Genomic_DNA"/>
</dbReference>
<dbReference type="SUPFAM" id="SSF51905">
    <property type="entry name" value="FAD/NAD(P)-binding domain"/>
    <property type="match status" value="1"/>
</dbReference>
<evidence type="ECO:0000259" key="5">
    <source>
        <dbReference type="Pfam" id="PF00890"/>
    </source>
</evidence>
<comment type="caution">
    <text evidence="7">The sequence shown here is derived from an EMBL/GenBank/DDBJ whole genome shotgun (WGS) entry which is preliminary data.</text>
</comment>
<dbReference type="OrthoDB" id="9806724at2"/>
<feature type="domain" description="FAD-dependent oxidoreductase 2 FAD-binding" evidence="5">
    <location>
        <begin position="5"/>
        <end position="383"/>
    </location>
</feature>
<dbReference type="GO" id="GO:0009055">
    <property type="term" value="F:electron transfer activity"/>
    <property type="evidence" value="ECO:0007669"/>
    <property type="project" value="TreeGrafter"/>
</dbReference>
<dbReference type="InterPro" id="IPR003953">
    <property type="entry name" value="FAD-dep_OxRdtase_2_FAD-bd"/>
</dbReference>
<dbReference type="Gene3D" id="3.50.50.60">
    <property type="entry name" value="FAD/NAD(P)-binding domain"/>
    <property type="match status" value="1"/>
</dbReference>
<dbReference type="SUPFAM" id="SSF46977">
    <property type="entry name" value="Succinate dehydrogenase/fumarate reductase flavoprotein C-terminal domain"/>
    <property type="match status" value="1"/>
</dbReference>
<proteinExistence type="predicted"/>
<keyword evidence="8" id="KW-1185">Reference proteome</keyword>
<dbReference type="Pfam" id="PF00890">
    <property type="entry name" value="FAD_binding_2"/>
    <property type="match status" value="1"/>
</dbReference>
<dbReference type="InterPro" id="IPR036188">
    <property type="entry name" value="FAD/NAD-bd_sf"/>
</dbReference>
<dbReference type="Gene3D" id="3.90.700.10">
    <property type="entry name" value="Succinate dehydrogenase/fumarate reductase flavoprotein, catalytic domain"/>
    <property type="match status" value="1"/>
</dbReference>
<reference evidence="7 8" key="1">
    <citation type="submission" date="2011-02" db="EMBL/GenBank/DDBJ databases">
        <authorList>
            <person name="Nelson K.E."/>
            <person name="Sutton G."/>
            <person name="Torralba M."/>
            <person name="Durkin S."/>
            <person name="Harkins D."/>
            <person name="Montgomery R."/>
            <person name="Ziemer C."/>
            <person name="Klaassens E."/>
            <person name="Ocuiv P."/>
            <person name="Morrison M."/>
        </authorList>
    </citation>
    <scope>NUCLEOTIDE SEQUENCE [LARGE SCALE GENOMIC DNA]</scope>
    <source>
        <strain evidence="7 8">8</strain>
    </source>
</reference>
<protein>
    <submittedName>
        <fullName evidence="7">Putative succinate dehydrogenase flavoprotein subunit</fullName>
    </submittedName>
</protein>
<dbReference type="Pfam" id="PF02910">
    <property type="entry name" value="Succ_DH_flav_C"/>
    <property type="match status" value="1"/>
</dbReference>
<dbReference type="GO" id="GO:0050660">
    <property type="term" value="F:flavin adenine dinucleotide binding"/>
    <property type="evidence" value="ECO:0007669"/>
    <property type="project" value="TreeGrafter"/>
</dbReference>
<dbReference type="GO" id="GO:0033765">
    <property type="term" value="F:steroid dehydrogenase activity, acting on the CH-CH group of donors"/>
    <property type="evidence" value="ECO:0007669"/>
    <property type="project" value="UniProtKB-ARBA"/>
</dbReference>
<name>E9SCF4_RUMAL</name>
<feature type="domain" description="Fumarate reductase/succinate dehydrogenase flavoprotein-like C-terminal" evidence="6">
    <location>
        <begin position="468"/>
        <end position="509"/>
    </location>
</feature>
<gene>
    <name evidence="7" type="ORF">CUS_5867</name>
</gene>